<evidence type="ECO:0000259" key="1">
    <source>
        <dbReference type="PROSITE" id="PS50883"/>
    </source>
</evidence>
<dbReference type="SUPFAM" id="SSF141868">
    <property type="entry name" value="EAL domain-like"/>
    <property type="match status" value="1"/>
</dbReference>
<evidence type="ECO:0000313" key="2">
    <source>
        <dbReference type="EMBL" id="CUQ84851.1"/>
    </source>
</evidence>
<sequence>MAKQHGRNCCYIFQEEEYQNFLRIREITNELHSAVNHGFRGFSIIFQPVMDIRQDKLTGAEVLIRFASKEFGPISPAEFIPLLETSGLIIPTGRWFMREAITACRKIRMQIPDFKVNINVSQVQITKSDIITDLISEMDASGLPPAAIVIELTESILLEKNKKAQNFLKELKQAGLQLALDDFGTGYSNFHYLSELHPDIVKIDRSFTSKAITDKNEYYLLNQFSNMIHNLGLKLCIEGIETEDELQKIKLLKPDYCQGFYWGRPCSYDEFRKYFVDVDR</sequence>
<protein>
    <submittedName>
        <fullName evidence="2">Uncharacterized membrane protein YjcC</fullName>
    </submittedName>
</protein>
<dbReference type="AlphaFoldDB" id="A0A174YDF3"/>
<name>A0A174YDF3_9FIRM</name>
<organism evidence="2 3">
    <name type="scientific">[Ruminococcus] torques</name>
    <dbReference type="NCBI Taxonomy" id="33039"/>
    <lineage>
        <taxon>Bacteria</taxon>
        <taxon>Bacillati</taxon>
        <taxon>Bacillota</taxon>
        <taxon>Clostridia</taxon>
        <taxon>Lachnospirales</taxon>
        <taxon>Lachnospiraceae</taxon>
        <taxon>Mediterraneibacter</taxon>
    </lineage>
</organism>
<accession>A0A174YDF3</accession>
<dbReference type="PANTHER" id="PTHR33121:SF70">
    <property type="entry name" value="SIGNALING PROTEIN YKOW"/>
    <property type="match status" value="1"/>
</dbReference>
<evidence type="ECO:0000313" key="3">
    <source>
        <dbReference type="Proteomes" id="UP000078383"/>
    </source>
</evidence>
<gene>
    <name evidence="2" type="primary">yjcC</name>
    <name evidence="2" type="ORF">ERS852502_01020</name>
</gene>
<dbReference type="GO" id="GO:0071111">
    <property type="term" value="F:cyclic-guanylate-specific phosphodiesterase activity"/>
    <property type="evidence" value="ECO:0007669"/>
    <property type="project" value="InterPro"/>
</dbReference>
<feature type="domain" description="EAL" evidence="1">
    <location>
        <begin position="24"/>
        <end position="279"/>
    </location>
</feature>
<proteinExistence type="predicted"/>
<dbReference type="CDD" id="cd01948">
    <property type="entry name" value="EAL"/>
    <property type="match status" value="1"/>
</dbReference>
<dbReference type="InterPro" id="IPR001633">
    <property type="entry name" value="EAL_dom"/>
</dbReference>
<dbReference type="SMART" id="SM00052">
    <property type="entry name" value="EAL"/>
    <property type="match status" value="1"/>
</dbReference>
<dbReference type="EMBL" id="CZBX01000004">
    <property type="protein sequence ID" value="CUQ84851.1"/>
    <property type="molecule type" value="Genomic_DNA"/>
</dbReference>
<dbReference type="PANTHER" id="PTHR33121">
    <property type="entry name" value="CYCLIC DI-GMP PHOSPHODIESTERASE PDEF"/>
    <property type="match status" value="1"/>
</dbReference>
<dbReference type="Proteomes" id="UP000078383">
    <property type="component" value="Unassembled WGS sequence"/>
</dbReference>
<dbReference type="PROSITE" id="PS50883">
    <property type="entry name" value="EAL"/>
    <property type="match status" value="1"/>
</dbReference>
<dbReference type="InterPro" id="IPR050706">
    <property type="entry name" value="Cyclic-di-GMP_PDE-like"/>
</dbReference>
<dbReference type="Pfam" id="PF00563">
    <property type="entry name" value="EAL"/>
    <property type="match status" value="1"/>
</dbReference>
<dbReference type="InterPro" id="IPR035919">
    <property type="entry name" value="EAL_sf"/>
</dbReference>
<dbReference type="Gene3D" id="3.20.20.450">
    <property type="entry name" value="EAL domain"/>
    <property type="match status" value="1"/>
</dbReference>
<reference evidence="2 3" key="1">
    <citation type="submission" date="2015-09" db="EMBL/GenBank/DDBJ databases">
        <authorList>
            <consortium name="Pathogen Informatics"/>
        </authorList>
    </citation>
    <scope>NUCLEOTIDE SEQUENCE [LARGE SCALE GENOMIC DNA]</scope>
    <source>
        <strain evidence="2 3">2789STDY5834889</strain>
    </source>
</reference>
<dbReference type="RefSeq" id="WP_055148004.1">
    <property type="nucleotide sequence ID" value="NZ_CZBS01000008.1"/>
</dbReference>